<feature type="transmembrane region" description="Helical" evidence="7">
    <location>
        <begin position="80"/>
        <end position="100"/>
    </location>
</feature>
<evidence type="ECO:0000256" key="7">
    <source>
        <dbReference type="SAM" id="Phobius"/>
    </source>
</evidence>
<proteinExistence type="predicted"/>
<dbReference type="InterPro" id="IPR036259">
    <property type="entry name" value="MFS_trans_sf"/>
</dbReference>
<feature type="transmembrane region" description="Helical" evidence="7">
    <location>
        <begin position="172"/>
        <end position="192"/>
    </location>
</feature>
<evidence type="ECO:0000256" key="6">
    <source>
        <dbReference type="ARBA" id="ARBA00023136"/>
    </source>
</evidence>
<dbReference type="InterPro" id="IPR010290">
    <property type="entry name" value="TM_effector"/>
</dbReference>
<dbReference type="InterPro" id="IPR020846">
    <property type="entry name" value="MFS_dom"/>
</dbReference>
<evidence type="ECO:0000256" key="5">
    <source>
        <dbReference type="ARBA" id="ARBA00022989"/>
    </source>
</evidence>
<evidence type="ECO:0000256" key="4">
    <source>
        <dbReference type="ARBA" id="ARBA00022692"/>
    </source>
</evidence>
<keyword evidence="6 7" id="KW-0472">Membrane</keyword>
<dbReference type="GO" id="GO:0022857">
    <property type="term" value="F:transmembrane transporter activity"/>
    <property type="evidence" value="ECO:0007669"/>
    <property type="project" value="InterPro"/>
</dbReference>
<feature type="transmembrane region" description="Helical" evidence="7">
    <location>
        <begin position="345"/>
        <end position="368"/>
    </location>
</feature>
<dbReference type="OrthoDB" id="9775268at2"/>
<comment type="caution">
    <text evidence="9">The sequence shown here is derived from an EMBL/GenBank/DDBJ whole genome shotgun (WGS) entry which is preliminary data.</text>
</comment>
<evidence type="ECO:0000313" key="9">
    <source>
        <dbReference type="EMBL" id="EEH64521.1"/>
    </source>
</evidence>
<accession>C0VYL8</accession>
<evidence type="ECO:0000256" key="3">
    <source>
        <dbReference type="ARBA" id="ARBA00022475"/>
    </source>
</evidence>
<dbReference type="EMBL" id="ACFG01000004">
    <property type="protein sequence ID" value="EEH64521.1"/>
    <property type="molecule type" value="Genomic_DNA"/>
</dbReference>
<feature type="transmembrane region" description="Helical" evidence="7">
    <location>
        <begin position="226"/>
        <end position="247"/>
    </location>
</feature>
<dbReference type="Proteomes" id="UP000010301">
    <property type="component" value="Unassembled WGS sequence"/>
</dbReference>
<keyword evidence="2" id="KW-0813">Transport</keyword>
<feature type="domain" description="Major facilitator superfamily (MFS) profile" evidence="8">
    <location>
        <begin position="4"/>
        <end position="399"/>
    </location>
</feature>
<keyword evidence="10" id="KW-1185">Reference proteome</keyword>
<protein>
    <submittedName>
        <fullName evidence="9">Transporter, major facilitator family protein</fullName>
    </submittedName>
</protein>
<evidence type="ECO:0000256" key="1">
    <source>
        <dbReference type="ARBA" id="ARBA00004651"/>
    </source>
</evidence>
<feature type="transmembrane region" description="Helical" evidence="7">
    <location>
        <begin position="311"/>
        <end position="333"/>
    </location>
</feature>
<evidence type="ECO:0000256" key="2">
    <source>
        <dbReference type="ARBA" id="ARBA00022448"/>
    </source>
</evidence>
<dbReference type="CDD" id="cd06173">
    <property type="entry name" value="MFS_MefA_like"/>
    <property type="match status" value="1"/>
</dbReference>
<feature type="transmembrane region" description="Helical" evidence="7">
    <location>
        <begin position="259"/>
        <end position="278"/>
    </location>
</feature>
<dbReference type="AlphaFoldDB" id="C0VYL8"/>
<keyword evidence="3" id="KW-1003">Cell membrane</keyword>
<feature type="transmembrane region" description="Helical" evidence="7">
    <location>
        <begin position="374"/>
        <end position="396"/>
    </location>
</feature>
<dbReference type="RefSeq" id="WP_006547255.1">
    <property type="nucleotide sequence ID" value="NZ_DS999545.1"/>
</dbReference>
<evidence type="ECO:0000313" key="10">
    <source>
        <dbReference type="Proteomes" id="UP000010301"/>
    </source>
</evidence>
<evidence type="ECO:0000259" key="8">
    <source>
        <dbReference type="PROSITE" id="PS50850"/>
    </source>
</evidence>
<gene>
    <name evidence="9" type="ORF">HMPREF0044_0258</name>
</gene>
<keyword evidence="5 7" id="KW-1133">Transmembrane helix</keyword>
<keyword evidence="4 7" id="KW-0812">Transmembrane</keyword>
<reference evidence="9 10" key="1">
    <citation type="submission" date="2009-01" db="EMBL/GenBank/DDBJ databases">
        <authorList>
            <person name="Qin X."/>
            <person name="Bachman B."/>
            <person name="Battles P."/>
            <person name="Bell A."/>
            <person name="Bess C."/>
            <person name="Bickham C."/>
            <person name="Chaboub L."/>
            <person name="Chen D."/>
            <person name="Coyle M."/>
            <person name="Deiros D.R."/>
            <person name="Dinh H."/>
            <person name="Forbes L."/>
            <person name="Fowler G."/>
            <person name="Francisco L."/>
            <person name="Fu Q."/>
            <person name="Gubbala S."/>
            <person name="Hale W."/>
            <person name="Han Y."/>
            <person name="Hemphill L."/>
            <person name="Highlander S.K."/>
            <person name="Hirani K."/>
            <person name="Hogues M."/>
            <person name="Jackson L."/>
            <person name="Jakkamsetti A."/>
            <person name="Javaid M."/>
            <person name="Jiang H."/>
            <person name="Korchina V."/>
            <person name="Kovar C."/>
            <person name="Lara F."/>
            <person name="Lee S."/>
            <person name="Mata R."/>
            <person name="Mathew T."/>
            <person name="Moen C."/>
            <person name="Morales K."/>
            <person name="Munidasa M."/>
            <person name="Nazareth L."/>
            <person name="Ngo R."/>
            <person name="Nguyen L."/>
            <person name="Okwuonu G."/>
            <person name="Ongeri F."/>
            <person name="Patil S."/>
            <person name="Petrosino J."/>
            <person name="Pham C."/>
            <person name="Pham P."/>
            <person name="Pu L.-L."/>
            <person name="Puazo M."/>
            <person name="Raj R."/>
            <person name="Reid J."/>
            <person name="Rouhana J."/>
            <person name="Saada N."/>
            <person name="Shang Y."/>
            <person name="Simmons D."/>
            <person name="Thornton R."/>
            <person name="Warren J."/>
            <person name="Weissenberger G."/>
            <person name="Zhang J."/>
            <person name="Zhang L."/>
            <person name="Zhou C."/>
            <person name="Zhu D."/>
            <person name="Muzny D."/>
            <person name="Worley K."/>
            <person name="Gibbs R."/>
        </authorList>
    </citation>
    <scope>NUCLEOTIDE SEQUENCE [LARGE SCALE GENOMIC DNA]</scope>
    <source>
        <strain evidence="9 10">DSM 15436</strain>
    </source>
</reference>
<organism evidence="9 10">
    <name type="scientific">Gleimia coleocanis DSM 15436</name>
    <dbReference type="NCBI Taxonomy" id="525245"/>
    <lineage>
        <taxon>Bacteria</taxon>
        <taxon>Bacillati</taxon>
        <taxon>Actinomycetota</taxon>
        <taxon>Actinomycetes</taxon>
        <taxon>Actinomycetales</taxon>
        <taxon>Actinomycetaceae</taxon>
        <taxon>Gleimia</taxon>
    </lineage>
</organism>
<dbReference type="GO" id="GO:0005886">
    <property type="term" value="C:plasma membrane"/>
    <property type="evidence" value="ECO:0007669"/>
    <property type="project" value="UniProtKB-SubCell"/>
</dbReference>
<sequence>MSRTFQSFSIFNFRLVFTAAIFSATGMWFQVFAQDWLVLTELTNHDMAQVGYITAVQFTPQLLFAPWAGVVADRVNRRRMLQCCQITGGVLAATMGTLIVTGMIHLWHVYLLAFLLGTLGSFEGPARMSFVSEVVPRKNLPNAVGLNSVAFHSARMIGPATAGIIIDATGTGWVFIVASFLYLIPPTAFAFMRREELLPRQRIQKEKGQIKEAIAYVKQRPEIQMVLLVAAVVAGLGLNLQMTSAFMATDVYNKAASEYGIFGTFIAIGGVSGALLAARRTTPRLRTVIMAAGLFGVAETILALAPSFTTFVLIAIPVGLFSLTFITSANVYVQLAAEEHIRGRVLALYGMIFLGVSPLCSPLIGWIAEHVGARWSILVGSLSCILIAVVVASWAYRYRLSQGIKPELFEILKRPRLRRR</sequence>
<dbReference type="PROSITE" id="PS50850">
    <property type="entry name" value="MFS"/>
    <property type="match status" value="1"/>
</dbReference>
<feature type="transmembrane region" description="Helical" evidence="7">
    <location>
        <begin position="49"/>
        <end position="68"/>
    </location>
</feature>
<dbReference type="PANTHER" id="PTHR23513:SF11">
    <property type="entry name" value="STAPHYLOFERRIN A TRANSPORTER"/>
    <property type="match status" value="1"/>
</dbReference>
<feature type="transmembrane region" description="Helical" evidence="7">
    <location>
        <begin position="285"/>
        <end position="305"/>
    </location>
</feature>
<dbReference type="HOGENOM" id="CLU_034180_11_2_11"/>
<dbReference type="PANTHER" id="PTHR23513">
    <property type="entry name" value="INTEGRAL MEMBRANE EFFLUX PROTEIN-RELATED"/>
    <property type="match status" value="1"/>
</dbReference>
<name>C0VYL8_9ACTO</name>
<dbReference type="Gene3D" id="1.20.1250.20">
    <property type="entry name" value="MFS general substrate transporter like domains"/>
    <property type="match status" value="1"/>
</dbReference>
<dbReference type="STRING" id="525245.HMPREF0044_0258"/>
<dbReference type="Pfam" id="PF05977">
    <property type="entry name" value="MFS_3"/>
    <property type="match status" value="1"/>
</dbReference>
<comment type="subcellular location">
    <subcellularLocation>
        <location evidence="1">Cell membrane</location>
        <topology evidence="1">Multi-pass membrane protein</topology>
    </subcellularLocation>
</comment>
<dbReference type="eggNOG" id="COG2814">
    <property type="taxonomic scope" value="Bacteria"/>
</dbReference>
<dbReference type="SUPFAM" id="SSF103473">
    <property type="entry name" value="MFS general substrate transporter"/>
    <property type="match status" value="1"/>
</dbReference>